<sequence length="146" mass="16373">MTATPDQVRKTLQDYIRAWTTKDKPLLLSLFAEDAVLEDPVGTPPFRGHAGIGKFWDFALSDPSRQITPRLEEIRACGNQGILRFTMEVRLPDEGKGLDLSIIEHAELDDAGKLKRLRAFWDESSIGCPDGWELFVPNIADAYDNA</sequence>
<organism evidence="2 3">
    <name type="scientific">Sphingobium tyrosinilyticum</name>
    <dbReference type="NCBI Taxonomy" id="2715436"/>
    <lineage>
        <taxon>Bacteria</taxon>
        <taxon>Pseudomonadati</taxon>
        <taxon>Pseudomonadota</taxon>
        <taxon>Alphaproteobacteria</taxon>
        <taxon>Sphingomonadales</taxon>
        <taxon>Sphingomonadaceae</taxon>
        <taxon>Sphingobium</taxon>
    </lineage>
</organism>
<comment type="caution">
    <text evidence="2">The sequence shown here is derived from an EMBL/GenBank/DDBJ whole genome shotgun (WGS) entry which is preliminary data.</text>
</comment>
<dbReference type="EMBL" id="JBHSFZ010000044">
    <property type="protein sequence ID" value="MFC4595560.1"/>
    <property type="molecule type" value="Genomic_DNA"/>
</dbReference>
<feature type="domain" description="SnoaL-like" evidence="1">
    <location>
        <begin position="13"/>
        <end position="116"/>
    </location>
</feature>
<keyword evidence="3" id="KW-1185">Reference proteome</keyword>
<evidence type="ECO:0000313" key="3">
    <source>
        <dbReference type="Proteomes" id="UP001595957"/>
    </source>
</evidence>
<evidence type="ECO:0000259" key="1">
    <source>
        <dbReference type="Pfam" id="PF12680"/>
    </source>
</evidence>
<name>A0ABV9F110_9SPHN</name>
<dbReference type="Pfam" id="PF12680">
    <property type="entry name" value="SnoaL_2"/>
    <property type="match status" value="1"/>
</dbReference>
<dbReference type="RefSeq" id="WP_380805878.1">
    <property type="nucleotide sequence ID" value="NZ_JBHSFZ010000044.1"/>
</dbReference>
<proteinExistence type="predicted"/>
<gene>
    <name evidence="2" type="ORF">ACFO3E_15390</name>
</gene>
<dbReference type="SUPFAM" id="SSF54427">
    <property type="entry name" value="NTF2-like"/>
    <property type="match status" value="1"/>
</dbReference>
<protein>
    <submittedName>
        <fullName evidence="2">Nuclear transport factor 2 family protein</fullName>
    </submittedName>
</protein>
<dbReference type="InterPro" id="IPR037401">
    <property type="entry name" value="SnoaL-like"/>
</dbReference>
<dbReference type="Proteomes" id="UP001595957">
    <property type="component" value="Unassembled WGS sequence"/>
</dbReference>
<evidence type="ECO:0000313" key="2">
    <source>
        <dbReference type="EMBL" id="MFC4595560.1"/>
    </source>
</evidence>
<dbReference type="InterPro" id="IPR032710">
    <property type="entry name" value="NTF2-like_dom_sf"/>
</dbReference>
<accession>A0ABV9F110</accession>
<dbReference type="Gene3D" id="3.10.450.50">
    <property type="match status" value="1"/>
</dbReference>
<reference evidence="3" key="1">
    <citation type="journal article" date="2019" name="Int. J. Syst. Evol. Microbiol.">
        <title>The Global Catalogue of Microorganisms (GCM) 10K type strain sequencing project: providing services to taxonomists for standard genome sequencing and annotation.</title>
        <authorList>
            <consortium name="The Broad Institute Genomics Platform"/>
            <consortium name="The Broad Institute Genome Sequencing Center for Infectious Disease"/>
            <person name="Wu L."/>
            <person name="Ma J."/>
        </authorList>
    </citation>
    <scope>NUCLEOTIDE SEQUENCE [LARGE SCALE GENOMIC DNA]</scope>
    <source>
        <strain evidence="3">NBRC 103632</strain>
    </source>
</reference>